<feature type="transmembrane region" description="Helical" evidence="10">
    <location>
        <begin position="22"/>
        <end position="41"/>
    </location>
</feature>
<dbReference type="EC" id="2.7.7.85" evidence="10"/>
<dbReference type="HAMAP" id="MF_01499">
    <property type="entry name" value="DacA"/>
    <property type="match status" value="1"/>
</dbReference>
<keyword evidence="13" id="KW-1185">Reference proteome</keyword>
<evidence type="ECO:0000256" key="4">
    <source>
        <dbReference type="ARBA" id="ARBA00022692"/>
    </source>
</evidence>
<evidence type="ECO:0000256" key="2">
    <source>
        <dbReference type="ARBA" id="ARBA00022475"/>
    </source>
</evidence>
<evidence type="ECO:0000256" key="9">
    <source>
        <dbReference type="ARBA" id="ARBA00023136"/>
    </source>
</evidence>
<keyword evidence="3 10" id="KW-0808">Transferase</keyword>
<dbReference type="OrthoDB" id="9807385at2"/>
<feature type="transmembrane region" description="Helical" evidence="10">
    <location>
        <begin position="79"/>
        <end position="97"/>
    </location>
</feature>
<evidence type="ECO:0000256" key="3">
    <source>
        <dbReference type="ARBA" id="ARBA00022679"/>
    </source>
</evidence>
<dbReference type="STRING" id="1121865.OMW_00809"/>
<dbReference type="NCBIfam" id="TIGR00159">
    <property type="entry name" value="diadenylate cyclase CdaA"/>
    <property type="match status" value="1"/>
</dbReference>
<keyword evidence="6 10" id="KW-0547">Nucleotide-binding</keyword>
<keyword evidence="8 10" id="KW-1133">Transmembrane helix</keyword>
<dbReference type="PATRIC" id="fig|1121865.3.peg.798"/>
<keyword evidence="7 10" id="KW-0067">ATP-binding</keyword>
<proteinExistence type="inferred from homology"/>
<dbReference type="GO" id="GO:0106408">
    <property type="term" value="F:diadenylate cyclase activity"/>
    <property type="evidence" value="ECO:0007669"/>
    <property type="project" value="UniProtKB-EC"/>
</dbReference>
<dbReference type="InterPro" id="IPR050338">
    <property type="entry name" value="DisA"/>
</dbReference>
<gene>
    <name evidence="10" type="primary">dacA</name>
    <name evidence="12" type="ORF">I568_00395</name>
</gene>
<comment type="caution">
    <text evidence="10">Lacks conserved residue(s) required for the propagation of feature annotation.</text>
</comment>
<dbReference type="GO" id="GO:0006171">
    <property type="term" value="P:cAMP biosynthetic process"/>
    <property type="evidence" value="ECO:0007669"/>
    <property type="project" value="InterPro"/>
</dbReference>
<dbReference type="InterPro" id="IPR014046">
    <property type="entry name" value="C-di-AMP_synthase"/>
</dbReference>
<dbReference type="EMBL" id="ASWJ01000003">
    <property type="protein sequence ID" value="EOW87351.1"/>
    <property type="molecule type" value="Genomic_DNA"/>
</dbReference>
<dbReference type="Proteomes" id="UP000014113">
    <property type="component" value="Unassembled WGS sequence"/>
</dbReference>
<keyword evidence="5 10" id="KW-0548">Nucleotidyltransferase</keyword>
<evidence type="ECO:0000256" key="7">
    <source>
        <dbReference type="ARBA" id="ARBA00022840"/>
    </source>
</evidence>
<dbReference type="InterPro" id="IPR036888">
    <property type="entry name" value="DNA_integrity_DisA_N_sf"/>
</dbReference>
<evidence type="ECO:0000256" key="1">
    <source>
        <dbReference type="ARBA" id="ARBA00000877"/>
    </source>
</evidence>
<keyword evidence="2 10" id="KW-1003">Cell membrane</keyword>
<dbReference type="GO" id="GO:0005524">
    <property type="term" value="F:ATP binding"/>
    <property type="evidence" value="ECO:0007669"/>
    <property type="project" value="UniProtKB-UniRule"/>
</dbReference>
<organism evidence="12 13">
    <name type="scientific">Enterococcus columbae DSM 7374 = ATCC 51263</name>
    <dbReference type="NCBI Taxonomy" id="1121865"/>
    <lineage>
        <taxon>Bacteria</taxon>
        <taxon>Bacillati</taxon>
        <taxon>Bacillota</taxon>
        <taxon>Bacilli</taxon>
        <taxon>Lactobacillales</taxon>
        <taxon>Enterococcaceae</taxon>
        <taxon>Enterococcus</taxon>
    </lineage>
</organism>
<keyword evidence="9 10" id="KW-0472">Membrane</keyword>
<evidence type="ECO:0000256" key="8">
    <source>
        <dbReference type="ARBA" id="ARBA00022989"/>
    </source>
</evidence>
<dbReference type="PROSITE" id="PS51794">
    <property type="entry name" value="DAC"/>
    <property type="match status" value="1"/>
</dbReference>
<evidence type="ECO:0000313" key="12">
    <source>
        <dbReference type="EMBL" id="EOW87351.1"/>
    </source>
</evidence>
<keyword evidence="4 10" id="KW-0812">Transmembrane</keyword>
<dbReference type="Gene3D" id="3.40.1700.10">
    <property type="entry name" value="DNA integrity scanning protein, DisA, N-terminal domain"/>
    <property type="match status" value="1"/>
</dbReference>
<dbReference type="PIRSF" id="PIRSF004793">
    <property type="entry name" value="UCP004793"/>
    <property type="match status" value="1"/>
</dbReference>
<dbReference type="Pfam" id="PF02457">
    <property type="entry name" value="DAC"/>
    <property type="match status" value="1"/>
</dbReference>
<dbReference type="FunFam" id="3.40.1700.10:FF:000002">
    <property type="entry name" value="Diadenylate cyclase"/>
    <property type="match status" value="1"/>
</dbReference>
<dbReference type="InterPro" id="IPR034701">
    <property type="entry name" value="CdaA"/>
</dbReference>
<sequence length="297" mass="33685">MFFQNGNFFQLDYWKQLFSENILSYGFLINILDIIVVWFLLYKLLQLVKGTKAIQLLKGVLVFILIRFVAEFLGLHTLSWLMDQVITYGAIAAVVIFQPEIRRGLEHLGRTKFFTPQNVQEREEKQMIQSLDKAVQYMSKRKIGALITIERNTGLEEYIETGIPLDADISGELLTNIFIPNTPLHDGAVIIREGKVAVACAYLPLSDSVLIPKEYGTRHRAAVGVSEVSDAVTIVVSEETGGVSITLNNQLITDLSKEEYLEILSSELSYDNQMKKKRNLFSLFSKDDSKKRRKGAK</sequence>
<feature type="transmembrane region" description="Helical" evidence="10">
    <location>
        <begin position="53"/>
        <end position="73"/>
    </location>
</feature>
<dbReference type="PANTHER" id="PTHR34185:SF1">
    <property type="entry name" value="DIADENYLATE CYCLASE"/>
    <property type="match status" value="1"/>
</dbReference>
<dbReference type="InterPro" id="IPR003390">
    <property type="entry name" value="DNA_integrity_scan_DisA_N"/>
</dbReference>
<evidence type="ECO:0000313" key="13">
    <source>
        <dbReference type="Proteomes" id="UP000014113"/>
    </source>
</evidence>
<comment type="caution">
    <text evidence="12">The sequence shown here is derived from an EMBL/GenBank/DDBJ whole genome shotgun (WGS) entry which is preliminary data.</text>
</comment>
<evidence type="ECO:0000256" key="5">
    <source>
        <dbReference type="ARBA" id="ARBA00022695"/>
    </source>
</evidence>
<comment type="subunit">
    <text evidence="10">Probably a homodimer.</text>
</comment>
<accession>S1P4U9</accession>
<name>S1P4U9_9ENTE</name>
<comment type="function">
    <text evidence="10">Catalyzes the condensation of 2 ATP molecules into cyclic di-AMP (c-di-AMP), a second messenger used to regulate differing processes in different bacteria.</text>
</comment>
<evidence type="ECO:0000256" key="6">
    <source>
        <dbReference type="ARBA" id="ARBA00022741"/>
    </source>
</evidence>
<dbReference type="Pfam" id="PF19293">
    <property type="entry name" value="CdaA_N"/>
    <property type="match status" value="1"/>
</dbReference>
<comment type="similarity">
    <text evidence="10">Belongs to the adenylate cyclase family. DacA/CdaA subfamily.</text>
</comment>
<feature type="domain" description="DAC" evidence="11">
    <location>
        <begin position="98"/>
        <end position="257"/>
    </location>
</feature>
<comment type="catalytic activity">
    <reaction evidence="1 10">
        <text>2 ATP = 3',3'-c-di-AMP + 2 diphosphate</text>
        <dbReference type="Rhea" id="RHEA:35655"/>
        <dbReference type="ChEBI" id="CHEBI:30616"/>
        <dbReference type="ChEBI" id="CHEBI:33019"/>
        <dbReference type="ChEBI" id="CHEBI:71500"/>
        <dbReference type="EC" id="2.7.7.85"/>
    </reaction>
</comment>
<evidence type="ECO:0000259" key="11">
    <source>
        <dbReference type="PROSITE" id="PS51794"/>
    </source>
</evidence>
<dbReference type="SUPFAM" id="SSF143597">
    <property type="entry name" value="YojJ-like"/>
    <property type="match status" value="1"/>
</dbReference>
<protein>
    <recommendedName>
        <fullName evidence="10">Diadenylate cyclase</fullName>
        <shortName evidence="10">DAC</shortName>
        <ecNumber evidence="10">2.7.7.85</ecNumber>
    </recommendedName>
    <alternativeName>
        <fullName evidence="10">Cyclic-di-AMP synthase</fullName>
        <shortName evidence="10">c-di-AMP synthase</shortName>
    </alternativeName>
</protein>
<dbReference type="InterPro" id="IPR045585">
    <property type="entry name" value="CdaA_N"/>
</dbReference>
<dbReference type="eggNOG" id="COG1624">
    <property type="taxonomic scope" value="Bacteria"/>
</dbReference>
<dbReference type="GO" id="GO:0004016">
    <property type="term" value="F:adenylate cyclase activity"/>
    <property type="evidence" value="ECO:0007669"/>
    <property type="project" value="UniProtKB-UniRule"/>
</dbReference>
<dbReference type="RefSeq" id="WP_016182971.1">
    <property type="nucleotide sequence ID" value="NZ_JXKI01000022.1"/>
</dbReference>
<dbReference type="PANTHER" id="PTHR34185">
    <property type="entry name" value="DIADENYLATE CYCLASE"/>
    <property type="match status" value="1"/>
</dbReference>
<reference evidence="12 13" key="1">
    <citation type="submission" date="2013-03" db="EMBL/GenBank/DDBJ databases">
        <title>The Genome Sequence of Enterococcus columbae ATCC_51263 (PacBio/Illumina hybrid assembly).</title>
        <authorList>
            <consortium name="The Broad Institute Genomics Platform"/>
            <consortium name="The Broad Institute Genome Sequencing Center for Infectious Disease"/>
            <person name="Earl A."/>
            <person name="Russ C."/>
            <person name="Gilmore M."/>
            <person name="Surin D."/>
            <person name="Walker B."/>
            <person name="Young S."/>
            <person name="Zeng Q."/>
            <person name="Gargeya S."/>
            <person name="Fitzgerald M."/>
            <person name="Haas B."/>
            <person name="Abouelleil A."/>
            <person name="Allen A.W."/>
            <person name="Alvarado L."/>
            <person name="Arachchi H.M."/>
            <person name="Berlin A.M."/>
            <person name="Chapman S.B."/>
            <person name="Gainer-Dewar J."/>
            <person name="Goldberg J."/>
            <person name="Griggs A."/>
            <person name="Gujja S."/>
            <person name="Hansen M."/>
            <person name="Howarth C."/>
            <person name="Imamovic A."/>
            <person name="Ireland A."/>
            <person name="Larimer J."/>
            <person name="McCowan C."/>
            <person name="Murphy C."/>
            <person name="Pearson M."/>
            <person name="Poon T.W."/>
            <person name="Priest M."/>
            <person name="Roberts A."/>
            <person name="Saif S."/>
            <person name="Shea T."/>
            <person name="Sisk P."/>
            <person name="Sykes S."/>
            <person name="Wortman J."/>
            <person name="Nusbaum C."/>
            <person name="Birren B."/>
        </authorList>
    </citation>
    <scope>NUCLEOTIDE SEQUENCE [LARGE SCALE GENOMIC DNA]</scope>
    <source>
        <strain evidence="12 13">ATCC 51263</strain>
    </source>
</reference>
<dbReference type="AlphaFoldDB" id="S1P4U9"/>
<evidence type="ECO:0000256" key="10">
    <source>
        <dbReference type="HAMAP-Rule" id="MF_01499"/>
    </source>
</evidence>